<sequence>MAAPRSPARRPFCRWHHCVLGGFFASSINVSGRQASSSAGWDVWGATPVTGFETGQPRSSLARLYPFEFYSRMQGGWPGSPSLAHSTFSTERVFLGIRAKRYLI</sequence>
<evidence type="ECO:0000313" key="2">
    <source>
        <dbReference type="Proteomes" id="UP001304895"/>
    </source>
</evidence>
<reference evidence="1" key="2">
    <citation type="submission" date="2023-05" db="EMBL/GenBank/DDBJ databases">
        <authorList>
            <consortium name="Lawrence Berkeley National Laboratory"/>
            <person name="Steindorff A."/>
            <person name="Hensen N."/>
            <person name="Bonometti L."/>
            <person name="Westerberg I."/>
            <person name="Brannstrom I.O."/>
            <person name="Guillou S."/>
            <person name="Cros-Aarteil S."/>
            <person name="Calhoun S."/>
            <person name="Haridas S."/>
            <person name="Kuo A."/>
            <person name="Mondo S."/>
            <person name="Pangilinan J."/>
            <person name="Riley R."/>
            <person name="Labutti K."/>
            <person name="Andreopoulos B."/>
            <person name="Lipzen A."/>
            <person name="Chen C."/>
            <person name="Yanf M."/>
            <person name="Daum C."/>
            <person name="Ng V."/>
            <person name="Clum A."/>
            <person name="Ohm R."/>
            <person name="Martin F."/>
            <person name="Silar P."/>
            <person name="Natvig D."/>
            <person name="Lalanne C."/>
            <person name="Gautier V."/>
            <person name="Ament-Velasquez S.L."/>
            <person name="Kruys A."/>
            <person name="Hutchinson M.I."/>
            <person name="Powell A.J."/>
            <person name="Barry K."/>
            <person name="Miller A.N."/>
            <person name="Grigoriev I.V."/>
            <person name="Debuchy R."/>
            <person name="Gladieux P."/>
            <person name="Thoren M.H."/>
            <person name="Johannesson H."/>
        </authorList>
    </citation>
    <scope>NUCLEOTIDE SEQUENCE</scope>
    <source>
        <strain evidence="1">CBS 123565</strain>
    </source>
</reference>
<comment type="caution">
    <text evidence="1">The sequence shown here is derived from an EMBL/GenBank/DDBJ whole genome shotgun (WGS) entry which is preliminary data.</text>
</comment>
<evidence type="ECO:0000313" key="1">
    <source>
        <dbReference type="EMBL" id="KAK4137217.1"/>
    </source>
</evidence>
<reference evidence="1" key="1">
    <citation type="journal article" date="2023" name="Mol. Phylogenet. Evol.">
        <title>Genome-scale phylogeny and comparative genomics of the fungal order Sordariales.</title>
        <authorList>
            <person name="Hensen N."/>
            <person name="Bonometti L."/>
            <person name="Westerberg I."/>
            <person name="Brannstrom I.O."/>
            <person name="Guillou S."/>
            <person name="Cros-Aarteil S."/>
            <person name="Calhoun S."/>
            <person name="Haridas S."/>
            <person name="Kuo A."/>
            <person name="Mondo S."/>
            <person name="Pangilinan J."/>
            <person name="Riley R."/>
            <person name="LaButti K."/>
            <person name="Andreopoulos B."/>
            <person name="Lipzen A."/>
            <person name="Chen C."/>
            <person name="Yan M."/>
            <person name="Daum C."/>
            <person name="Ng V."/>
            <person name="Clum A."/>
            <person name="Steindorff A."/>
            <person name="Ohm R.A."/>
            <person name="Martin F."/>
            <person name="Silar P."/>
            <person name="Natvig D.O."/>
            <person name="Lalanne C."/>
            <person name="Gautier V."/>
            <person name="Ament-Velasquez S.L."/>
            <person name="Kruys A."/>
            <person name="Hutchinson M.I."/>
            <person name="Powell A.J."/>
            <person name="Barry K."/>
            <person name="Miller A.N."/>
            <person name="Grigoriev I.V."/>
            <person name="Debuchy R."/>
            <person name="Gladieux P."/>
            <person name="Hiltunen Thoren M."/>
            <person name="Johannesson H."/>
        </authorList>
    </citation>
    <scope>NUCLEOTIDE SEQUENCE</scope>
    <source>
        <strain evidence="1">CBS 123565</strain>
    </source>
</reference>
<dbReference type="EMBL" id="MU853402">
    <property type="protein sequence ID" value="KAK4137217.1"/>
    <property type="molecule type" value="Genomic_DNA"/>
</dbReference>
<name>A0AAN6UQ97_9PEZI</name>
<accession>A0AAN6UQ97</accession>
<organism evidence="1 2">
    <name type="scientific">Trichocladium antarcticum</name>
    <dbReference type="NCBI Taxonomy" id="1450529"/>
    <lineage>
        <taxon>Eukaryota</taxon>
        <taxon>Fungi</taxon>
        <taxon>Dikarya</taxon>
        <taxon>Ascomycota</taxon>
        <taxon>Pezizomycotina</taxon>
        <taxon>Sordariomycetes</taxon>
        <taxon>Sordariomycetidae</taxon>
        <taxon>Sordariales</taxon>
        <taxon>Chaetomiaceae</taxon>
        <taxon>Trichocladium</taxon>
    </lineage>
</organism>
<keyword evidence="2" id="KW-1185">Reference proteome</keyword>
<proteinExistence type="predicted"/>
<dbReference type="Proteomes" id="UP001304895">
    <property type="component" value="Unassembled WGS sequence"/>
</dbReference>
<protein>
    <submittedName>
        <fullName evidence="1">Uncharacterized protein</fullName>
    </submittedName>
</protein>
<gene>
    <name evidence="1" type="ORF">BT67DRAFT_98955</name>
</gene>
<dbReference type="AlphaFoldDB" id="A0AAN6UQ97"/>